<dbReference type="Proteomes" id="UP000003157">
    <property type="component" value="Unassembled WGS sequence"/>
</dbReference>
<proteinExistence type="predicted"/>
<protein>
    <submittedName>
        <fullName evidence="1">Uncharacterized protein</fullName>
    </submittedName>
</protein>
<evidence type="ECO:0000313" key="2">
    <source>
        <dbReference type="Proteomes" id="UP000003157"/>
    </source>
</evidence>
<evidence type="ECO:0000313" key="1">
    <source>
        <dbReference type="EMBL" id="EFW04721.1"/>
    </source>
</evidence>
<dbReference type="STRING" id="100884.GCA_000269565_02239"/>
<dbReference type="HOGENOM" id="CLU_098571_0_0_9"/>
<sequence>MDMKSSQSDYKKRGMLDMNLCNQLQEASYKELIDTLQSSHADWRTACIHLLSKKYNTHPQFTDVLLQQLVKEKALYTKIEIQTQLSQYGQISKMCQYLGCIGDNQYRAIPLRGSKKKSYPLPRDLIARSLAHMEVQRFQDFFVELPQLSYSQLLEAIDAFGFLCFYHQSLVNKETYEYIKTCILNYWDDDLMLWKLMTCLSAFPMAIDLLQELQTQQKHPTILMEVERSLKLLIN</sequence>
<reference evidence="1 2" key="1">
    <citation type="submission" date="2010-12" db="EMBL/GenBank/DDBJ databases">
        <title>The Genome Sequence of Coprobacillus sp. strain 29_1.</title>
        <authorList>
            <consortium name="The Broad Institute Genome Sequencing Platform"/>
            <person name="Earl A."/>
            <person name="Ward D."/>
            <person name="Feldgarden M."/>
            <person name="Gevers D."/>
            <person name="Daigneault M."/>
            <person name="Sibley C.D."/>
            <person name="White A."/>
            <person name="Strauss J."/>
            <person name="Allen-Vercoe E."/>
            <person name="Young S.K."/>
            <person name="Zeng Q."/>
            <person name="Gargeya S."/>
            <person name="Fitzgerald M."/>
            <person name="Haas B."/>
            <person name="Abouelleil A."/>
            <person name="Alvarado L."/>
            <person name="Arachchi H.M."/>
            <person name="Berlin A."/>
            <person name="Brown A."/>
            <person name="Chapman S.B."/>
            <person name="Chen Z."/>
            <person name="Dunbar C."/>
            <person name="Freedman E."/>
            <person name="Gearin G."/>
            <person name="Gellesch M."/>
            <person name="Goldberg J."/>
            <person name="Griggs A."/>
            <person name="Gujja S."/>
            <person name="Heilman E."/>
            <person name="Heiman D."/>
            <person name="Howarth C."/>
            <person name="Larson L."/>
            <person name="Lui A."/>
            <person name="MacDonald P.J.P."/>
            <person name="Mehta T."/>
            <person name="Montmayeur A."/>
            <person name="Murphy C."/>
            <person name="Neiman D."/>
            <person name="Pearson M."/>
            <person name="Priest M."/>
            <person name="Roberts A."/>
            <person name="Saif S."/>
            <person name="Shea T."/>
            <person name="Shenoy N."/>
            <person name="Sisk P."/>
            <person name="Stolte C."/>
            <person name="Sykes S."/>
            <person name="White J."/>
            <person name="Yandava C."/>
            <person name="Nusbaum C."/>
            <person name="Birren B."/>
        </authorList>
    </citation>
    <scope>NUCLEOTIDE SEQUENCE [LARGE SCALE GENOMIC DNA]</scope>
    <source>
        <strain evidence="1 2">29_1</strain>
    </source>
</reference>
<keyword evidence="2" id="KW-1185">Reference proteome</keyword>
<gene>
    <name evidence="1" type="ORF">HMPREF9488_02127</name>
</gene>
<dbReference type="AlphaFoldDB" id="E7GBI6"/>
<dbReference type="eggNOG" id="COG1413">
    <property type="taxonomic scope" value="Bacteria"/>
</dbReference>
<name>E7GBI6_9FIRM</name>
<comment type="caution">
    <text evidence="1">The sequence shown here is derived from an EMBL/GenBank/DDBJ whole genome shotgun (WGS) entry which is preliminary data.</text>
</comment>
<organism evidence="1 2">
    <name type="scientific">Coprobacillus cateniformis</name>
    <dbReference type="NCBI Taxonomy" id="100884"/>
    <lineage>
        <taxon>Bacteria</taxon>
        <taxon>Bacillati</taxon>
        <taxon>Bacillota</taxon>
        <taxon>Erysipelotrichia</taxon>
        <taxon>Erysipelotrichales</taxon>
        <taxon>Coprobacillaceae</taxon>
        <taxon>Coprobacillus</taxon>
    </lineage>
</organism>
<dbReference type="EMBL" id="ADKX01000034">
    <property type="protein sequence ID" value="EFW04721.1"/>
    <property type="molecule type" value="Genomic_DNA"/>
</dbReference>
<accession>E7GBI6</accession>